<evidence type="ECO:0000313" key="4">
    <source>
        <dbReference type="Proteomes" id="UP000276864"/>
    </source>
</evidence>
<evidence type="ECO:0000259" key="1">
    <source>
        <dbReference type="Pfam" id="PF07883"/>
    </source>
</evidence>
<dbReference type="Proteomes" id="UP000282582">
    <property type="component" value="Unassembled WGS sequence"/>
</dbReference>
<organism evidence="3 4">
    <name type="scientific">Hortaea werneckii</name>
    <name type="common">Black yeast</name>
    <name type="synonym">Cladosporium werneckii</name>
    <dbReference type="NCBI Taxonomy" id="91943"/>
    <lineage>
        <taxon>Eukaryota</taxon>
        <taxon>Fungi</taxon>
        <taxon>Dikarya</taxon>
        <taxon>Ascomycota</taxon>
        <taxon>Pezizomycotina</taxon>
        <taxon>Dothideomycetes</taxon>
        <taxon>Dothideomycetidae</taxon>
        <taxon>Mycosphaerellales</taxon>
        <taxon>Teratosphaeriaceae</taxon>
        <taxon>Hortaea</taxon>
    </lineage>
</organism>
<name>A0A3M7BC25_HORWE</name>
<dbReference type="InterPro" id="IPR011051">
    <property type="entry name" value="RmlC_Cupin_sf"/>
</dbReference>
<dbReference type="InterPro" id="IPR014710">
    <property type="entry name" value="RmlC-like_jellyroll"/>
</dbReference>
<dbReference type="Proteomes" id="UP000276864">
    <property type="component" value="Unassembled WGS sequence"/>
</dbReference>
<gene>
    <name evidence="3" type="ORF">D0866_03428</name>
    <name evidence="2" type="ORF">D0868_03951</name>
</gene>
<dbReference type="VEuPathDB" id="FungiDB:BTJ68_06056"/>
<dbReference type="CDD" id="cd02208">
    <property type="entry name" value="cupin_RmlC-like"/>
    <property type="match status" value="1"/>
</dbReference>
<accession>A0A3M7BC25</accession>
<dbReference type="PANTHER" id="PTHR36440">
    <property type="entry name" value="PUTATIVE (AFU_ORTHOLOGUE AFUA_8G07350)-RELATED"/>
    <property type="match status" value="1"/>
</dbReference>
<comment type="caution">
    <text evidence="3">The sequence shown here is derived from an EMBL/GenBank/DDBJ whole genome shotgun (WGS) entry which is preliminary data.</text>
</comment>
<dbReference type="InterPro" id="IPR053146">
    <property type="entry name" value="QDO-like"/>
</dbReference>
<dbReference type="Gene3D" id="2.60.120.10">
    <property type="entry name" value="Jelly Rolls"/>
    <property type="match status" value="1"/>
</dbReference>
<dbReference type="PANTHER" id="PTHR36440:SF1">
    <property type="entry name" value="PUTATIVE (AFU_ORTHOLOGUE AFUA_8G07350)-RELATED"/>
    <property type="match status" value="1"/>
</dbReference>
<dbReference type="AlphaFoldDB" id="A0A3M7BC25"/>
<dbReference type="SUPFAM" id="SSF51182">
    <property type="entry name" value="RmlC-like cupins"/>
    <property type="match status" value="1"/>
</dbReference>
<evidence type="ECO:0000313" key="3">
    <source>
        <dbReference type="EMBL" id="RMY37187.1"/>
    </source>
</evidence>
<dbReference type="EMBL" id="QWIK01000238">
    <property type="protein sequence ID" value="RMY09969.1"/>
    <property type="molecule type" value="Genomic_DNA"/>
</dbReference>
<proteinExistence type="predicted"/>
<evidence type="ECO:0000313" key="5">
    <source>
        <dbReference type="Proteomes" id="UP000282582"/>
    </source>
</evidence>
<dbReference type="InterPro" id="IPR013096">
    <property type="entry name" value="Cupin_2"/>
</dbReference>
<dbReference type="Pfam" id="PF07883">
    <property type="entry name" value="Cupin_2"/>
    <property type="match status" value="1"/>
</dbReference>
<feature type="domain" description="Cupin type-2" evidence="1">
    <location>
        <begin position="69"/>
        <end position="144"/>
    </location>
</feature>
<evidence type="ECO:0000313" key="2">
    <source>
        <dbReference type="EMBL" id="RMY09969.1"/>
    </source>
</evidence>
<dbReference type="EMBL" id="QWIM01000252">
    <property type="protein sequence ID" value="RMY37187.1"/>
    <property type="molecule type" value="Genomic_DNA"/>
</dbReference>
<reference evidence="4 5" key="1">
    <citation type="journal article" date="2018" name="BMC Genomics">
        <title>Genomic evidence for intraspecific hybridization in a clonal and extremely halotolerant yeast.</title>
        <authorList>
            <person name="Gostincar C."/>
            <person name="Stajich J.E."/>
            <person name="Zupancic J."/>
            <person name="Zalar P."/>
            <person name="Gunde-Cimerman N."/>
        </authorList>
    </citation>
    <scope>NUCLEOTIDE SEQUENCE [LARGE SCALE GENOMIC DNA]</scope>
    <source>
        <strain evidence="3 4">EXF-6651</strain>
        <strain evidence="2 5">EXF-6654</strain>
    </source>
</reference>
<protein>
    <recommendedName>
        <fullName evidence="1">Cupin type-2 domain-containing protein</fullName>
    </recommendedName>
</protein>
<sequence>MPATLPNGIPIPELDINFVPAKAGEVLKLGPLTCRIMEDGSNTGKFHNFSAVLTWSDLFLDNRLGVAELIMPPKTPGPPPHWHEMHDETFFVTKGNVRFHVPEVGNPGVDKKVTDAKVGDYMVVPIRAPHTFSNPFDEEARMFFTSTPSFYINYFKLLSTMGEEGKPMPAEVSMTAMAMYATTVVDKQPRKAPERAGLAEWIFRIDDNA</sequence>